<feature type="domain" description="VTT" evidence="7">
    <location>
        <begin position="43"/>
        <end position="147"/>
    </location>
</feature>
<evidence type="ECO:0000256" key="4">
    <source>
        <dbReference type="ARBA" id="ARBA00022989"/>
    </source>
</evidence>
<evidence type="ECO:0000256" key="3">
    <source>
        <dbReference type="ARBA" id="ARBA00022692"/>
    </source>
</evidence>
<sequence length="188" mass="20212">MPETDLLTQLHVMASQNILGVYVLLAIAPFLQEDATVVAAASLSLGGLGNSVALFVAVGLGLTVSVLWKYWIGRAARSHKWAQRFAAKPSVEKAQKLVANRLGVSTIAARFVPGTRIPFYVAAGFFKAPWWSFAGWSVVSVVLYVGVMFALFHAVGALAGEAAVIWLPVVAIFTLLVYVAVQKLRARK</sequence>
<feature type="transmembrane region" description="Helical" evidence="6">
    <location>
        <begin position="162"/>
        <end position="181"/>
    </location>
</feature>
<evidence type="ECO:0000256" key="2">
    <source>
        <dbReference type="ARBA" id="ARBA00022475"/>
    </source>
</evidence>
<protein>
    <recommendedName>
        <fullName evidence="7">VTT domain-containing protein</fullName>
    </recommendedName>
</protein>
<organism evidence="8">
    <name type="scientific">hydrothermal vent metagenome</name>
    <dbReference type="NCBI Taxonomy" id="652676"/>
    <lineage>
        <taxon>unclassified sequences</taxon>
        <taxon>metagenomes</taxon>
        <taxon>ecological metagenomes</taxon>
    </lineage>
</organism>
<evidence type="ECO:0000256" key="5">
    <source>
        <dbReference type="ARBA" id="ARBA00023136"/>
    </source>
</evidence>
<dbReference type="GO" id="GO:0005886">
    <property type="term" value="C:plasma membrane"/>
    <property type="evidence" value="ECO:0007669"/>
    <property type="project" value="UniProtKB-SubCell"/>
</dbReference>
<keyword evidence="5 6" id="KW-0472">Membrane</keyword>
<accession>A0A3B0SZA1</accession>
<evidence type="ECO:0000256" key="1">
    <source>
        <dbReference type="ARBA" id="ARBA00004651"/>
    </source>
</evidence>
<dbReference type="InterPro" id="IPR032816">
    <property type="entry name" value="VTT_dom"/>
</dbReference>
<comment type="subcellular location">
    <subcellularLocation>
        <location evidence="1">Cell membrane</location>
        <topology evidence="1">Multi-pass membrane protein</topology>
    </subcellularLocation>
</comment>
<dbReference type="EMBL" id="UOEH01000471">
    <property type="protein sequence ID" value="VAW05459.1"/>
    <property type="molecule type" value="Genomic_DNA"/>
</dbReference>
<dbReference type="AlphaFoldDB" id="A0A3B0SZA1"/>
<feature type="transmembrane region" description="Helical" evidence="6">
    <location>
        <begin position="51"/>
        <end position="71"/>
    </location>
</feature>
<proteinExistence type="predicted"/>
<gene>
    <name evidence="8" type="ORF">MNBD_ALPHA05-1671</name>
</gene>
<keyword evidence="2" id="KW-1003">Cell membrane</keyword>
<dbReference type="PANTHER" id="PTHR30353">
    <property type="entry name" value="INNER MEMBRANE PROTEIN DEDA-RELATED"/>
    <property type="match status" value="1"/>
</dbReference>
<reference evidence="8" key="1">
    <citation type="submission" date="2018-06" db="EMBL/GenBank/DDBJ databases">
        <authorList>
            <person name="Zhirakovskaya E."/>
        </authorList>
    </citation>
    <scope>NUCLEOTIDE SEQUENCE</scope>
</reference>
<name>A0A3B0SZA1_9ZZZZ</name>
<dbReference type="InterPro" id="IPR032818">
    <property type="entry name" value="DedA-like"/>
</dbReference>
<evidence type="ECO:0000313" key="8">
    <source>
        <dbReference type="EMBL" id="VAW05459.1"/>
    </source>
</evidence>
<evidence type="ECO:0000259" key="7">
    <source>
        <dbReference type="Pfam" id="PF09335"/>
    </source>
</evidence>
<feature type="transmembrane region" description="Helical" evidence="6">
    <location>
        <begin position="12"/>
        <end position="31"/>
    </location>
</feature>
<dbReference type="PANTHER" id="PTHR30353:SF0">
    <property type="entry name" value="TRANSMEMBRANE PROTEIN"/>
    <property type="match status" value="1"/>
</dbReference>
<keyword evidence="4 6" id="KW-1133">Transmembrane helix</keyword>
<evidence type="ECO:0000256" key="6">
    <source>
        <dbReference type="SAM" id="Phobius"/>
    </source>
</evidence>
<feature type="transmembrane region" description="Helical" evidence="6">
    <location>
        <begin position="133"/>
        <end position="156"/>
    </location>
</feature>
<keyword evidence="3 6" id="KW-0812">Transmembrane</keyword>
<dbReference type="Pfam" id="PF09335">
    <property type="entry name" value="VTT_dom"/>
    <property type="match status" value="1"/>
</dbReference>